<dbReference type="PANTHER" id="PTHR35497:SF1">
    <property type="entry name" value="ACYL-UDP-N-ACETYLGLUCOSAMINE O-ACYLTRANSFERASE"/>
    <property type="match status" value="1"/>
</dbReference>
<dbReference type="PANTHER" id="PTHR35497">
    <property type="entry name" value="ACYL-UDP-N-ACETYLGLUCOSAMINE O-ACYLTRANSFERASE"/>
    <property type="match status" value="1"/>
</dbReference>
<dbReference type="AlphaFoldDB" id="A0ABD2YUA0"/>
<evidence type="ECO:0000313" key="4">
    <source>
        <dbReference type="Proteomes" id="UP001630127"/>
    </source>
</evidence>
<evidence type="ECO:0000256" key="1">
    <source>
        <dbReference type="SAM" id="MobiDB-lite"/>
    </source>
</evidence>
<feature type="domain" description="C2H2-type" evidence="2">
    <location>
        <begin position="48"/>
        <end position="72"/>
    </location>
</feature>
<accession>A0ABD2YUA0</accession>
<proteinExistence type="predicted"/>
<comment type="caution">
    <text evidence="3">The sequence shown here is derived from an EMBL/GenBank/DDBJ whole genome shotgun (WGS) entry which is preliminary data.</text>
</comment>
<name>A0ABD2YUA0_9GENT</name>
<keyword evidence="4" id="KW-1185">Reference proteome</keyword>
<dbReference type="InterPro" id="IPR013087">
    <property type="entry name" value="Znf_C2H2_type"/>
</dbReference>
<feature type="region of interest" description="Disordered" evidence="1">
    <location>
        <begin position="263"/>
        <end position="310"/>
    </location>
</feature>
<organism evidence="3 4">
    <name type="scientific">Cinchona calisaya</name>
    <dbReference type="NCBI Taxonomy" id="153742"/>
    <lineage>
        <taxon>Eukaryota</taxon>
        <taxon>Viridiplantae</taxon>
        <taxon>Streptophyta</taxon>
        <taxon>Embryophyta</taxon>
        <taxon>Tracheophyta</taxon>
        <taxon>Spermatophyta</taxon>
        <taxon>Magnoliopsida</taxon>
        <taxon>eudicotyledons</taxon>
        <taxon>Gunneridae</taxon>
        <taxon>Pentapetalae</taxon>
        <taxon>asterids</taxon>
        <taxon>lamiids</taxon>
        <taxon>Gentianales</taxon>
        <taxon>Rubiaceae</taxon>
        <taxon>Cinchonoideae</taxon>
        <taxon>Cinchoneae</taxon>
        <taxon>Cinchona</taxon>
    </lineage>
</organism>
<dbReference type="Pfam" id="PF12874">
    <property type="entry name" value="zf-met"/>
    <property type="match status" value="1"/>
</dbReference>
<dbReference type="EMBL" id="JBJUIK010000012">
    <property type="protein sequence ID" value="KAL3509387.1"/>
    <property type="molecule type" value="Genomic_DNA"/>
</dbReference>
<sequence length="539" mass="60997">MAGRGVVRCLKETVVDLKEKLARTTLRNVRLQGHTYVDLRKDGKRWIFFCTLCLAPCYSESILNDHLKGSLHCERLAAAKVTLLKPNPWPFGDGVLFFGNSSVQDLDLSLPKRESSQLLDIREYDDSSLAMVSYNEQKDSSWNDHASHDEVGFEKNGDSGTVLTDDSLSDPLVIPDVLCKDEVSALQVTYLGVGQIAARLCEKDGILNEIRRIWCEWLGRKDCDSEDTLMVLEHDFAIVTFSYNYNLGRKGLLDDVKYLLPSSPHSESEENIGTRNRKRKSFSDPEDVSESLTNQYDSSGEESQPSNSSHKRFLLEGCDDQLLQSRVLSSKTMRRELRRQQQLASERMCDICQQKMLPGKDVATLLNRSTGRLVCSSRNLTGAFHVFHVSCLIHWVLLCEMEIYAKQLDAPEVKRRSRRKTGTKQNEIGKTSEIKAIRKQIYSAFCPECQGTGVMIDGNELEKPTVPLSQMFKYKIKASDAHRAWMKSPEVLPNCSTGFYFPVQSEDISEEKVSPLKLLHFYRANDSSSACTPGDRKSF</sequence>
<evidence type="ECO:0000313" key="3">
    <source>
        <dbReference type="EMBL" id="KAL3509387.1"/>
    </source>
</evidence>
<reference evidence="3 4" key="1">
    <citation type="submission" date="2024-11" db="EMBL/GenBank/DDBJ databases">
        <title>A near-complete genome assembly of Cinchona calisaya.</title>
        <authorList>
            <person name="Lian D.C."/>
            <person name="Zhao X.W."/>
            <person name="Wei L."/>
        </authorList>
    </citation>
    <scope>NUCLEOTIDE SEQUENCE [LARGE SCALE GENOMIC DNA]</scope>
    <source>
        <tissue evidence="3">Nenye</tissue>
    </source>
</reference>
<dbReference type="Proteomes" id="UP001630127">
    <property type="component" value="Unassembled WGS sequence"/>
</dbReference>
<protein>
    <recommendedName>
        <fullName evidence="2">C2H2-type domain-containing protein</fullName>
    </recommendedName>
</protein>
<gene>
    <name evidence="3" type="ORF">ACH5RR_028788</name>
</gene>
<evidence type="ECO:0000259" key="2">
    <source>
        <dbReference type="Pfam" id="PF12874"/>
    </source>
</evidence>